<evidence type="ECO:0000313" key="3">
    <source>
        <dbReference type="Proteomes" id="UP000050557"/>
    </source>
</evidence>
<dbReference type="SUPFAM" id="SSF52540">
    <property type="entry name" value="P-loop containing nucleoside triphosphate hydrolases"/>
    <property type="match status" value="1"/>
</dbReference>
<dbReference type="Gene3D" id="3.40.50.300">
    <property type="entry name" value="P-loop containing nucleotide triphosphate hydrolases"/>
    <property type="match status" value="1"/>
</dbReference>
<dbReference type="RefSeq" id="WP_054987308.1">
    <property type="nucleotide sequence ID" value="NZ_CP092918.1"/>
</dbReference>
<dbReference type="InterPro" id="IPR003593">
    <property type="entry name" value="AAA+_ATPase"/>
</dbReference>
<protein>
    <submittedName>
        <fullName evidence="2">DNA replication protein DnaC</fullName>
    </submittedName>
</protein>
<dbReference type="EMBL" id="LJQM01000189">
    <property type="protein sequence ID" value="KPX42727.1"/>
    <property type="molecule type" value="Genomic_DNA"/>
</dbReference>
<dbReference type="SMART" id="SM00382">
    <property type="entry name" value="AAA"/>
    <property type="match status" value="1"/>
</dbReference>
<organism evidence="2 3">
    <name type="scientific">Pseudomonas syringae pv. helianthi</name>
    <dbReference type="NCBI Taxonomy" id="251654"/>
    <lineage>
        <taxon>Bacteria</taxon>
        <taxon>Pseudomonadati</taxon>
        <taxon>Pseudomonadota</taxon>
        <taxon>Gammaproteobacteria</taxon>
        <taxon>Pseudomonadales</taxon>
        <taxon>Pseudomonadaceae</taxon>
        <taxon>Pseudomonas</taxon>
    </lineage>
</organism>
<dbReference type="GO" id="GO:0005524">
    <property type="term" value="F:ATP binding"/>
    <property type="evidence" value="ECO:0007669"/>
    <property type="project" value="InterPro"/>
</dbReference>
<dbReference type="PANTHER" id="PTHR30050:SF4">
    <property type="entry name" value="ATP-BINDING PROTEIN RV3427C IN INSERTION SEQUENCE-RELATED"/>
    <property type="match status" value="1"/>
</dbReference>
<sequence>MTFQSRYTIDTRPGTCSTHGRYTNALVEQFGADPVWYGCPGCEFDNRHSADISVRAGGALVHAERLLNARLLDSCIPARFQQSTLENWVTRNEDAKAKAWSIATGFVEAFAENYQAGRCVMLLGQVGTGKTHLATAMLQQVIRYFGAQGVRGLYVTAGGIIRSIKETFGSQTKTESQAYADLIAPHLLVIDEVGLQNGTDFERQVLFEVINGRYEQLKPTIVVSNLSITDLKVSMGDRAVDRLRDRGGLVCVFRWPSARGAA</sequence>
<dbReference type="InterPro" id="IPR002611">
    <property type="entry name" value="IstB_ATP-bd"/>
</dbReference>
<dbReference type="AlphaFoldDB" id="A0A0N8RMG5"/>
<name>A0A0N8RMG5_9PSED</name>
<dbReference type="InterPro" id="IPR027417">
    <property type="entry name" value="P-loop_NTPase"/>
</dbReference>
<dbReference type="Proteomes" id="UP000050557">
    <property type="component" value="Unassembled WGS sequence"/>
</dbReference>
<evidence type="ECO:0000313" key="2">
    <source>
        <dbReference type="EMBL" id="KPX42727.1"/>
    </source>
</evidence>
<proteinExistence type="predicted"/>
<comment type="caution">
    <text evidence="2">The sequence shown here is derived from an EMBL/GenBank/DDBJ whole genome shotgun (WGS) entry which is preliminary data.</text>
</comment>
<dbReference type="PANTHER" id="PTHR30050">
    <property type="entry name" value="CHROMOSOMAL REPLICATION INITIATOR PROTEIN DNAA"/>
    <property type="match status" value="1"/>
</dbReference>
<gene>
    <name evidence="2" type="ORF">ALO68_03191</name>
</gene>
<dbReference type="Pfam" id="PF01695">
    <property type="entry name" value="IstB_IS21"/>
    <property type="match status" value="1"/>
</dbReference>
<feature type="domain" description="AAA+ ATPase" evidence="1">
    <location>
        <begin position="116"/>
        <end position="257"/>
    </location>
</feature>
<reference evidence="2 3" key="1">
    <citation type="submission" date="2015-09" db="EMBL/GenBank/DDBJ databases">
        <title>Genome announcement of multiple Pseudomonas syringae strains.</title>
        <authorList>
            <person name="Thakur S."/>
            <person name="Wang P.W."/>
            <person name="Gong Y."/>
            <person name="Weir B.S."/>
            <person name="Guttman D.S."/>
        </authorList>
    </citation>
    <scope>NUCLEOTIDE SEQUENCE [LARGE SCALE GENOMIC DNA]</scope>
    <source>
        <strain evidence="2 3">ICMP4531</strain>
    </source>
</reference>
<evidence type="ECO:0000259" key="1">
    <source>
        <dbReference type="SMART" id="SM00382"/>
    </source>
</evidence>
<dbReference type="PATRIC" id="fig|251654.3.peg.4255"/>
<dbReference type="CDD" id="cd00009">
    <property type="entry name" value="AAA"/>
    <property type="match status" value="1"/>
</dbReference>
<accession>A0A0N8RMG5</accession>
<dbReference type="GO" id="GO:0006260">
    <property type="term" value="P:DNA replication"/>
    <property type="evidence" value="ECO:0007669"/>
    <property type="project" value="TreeGrafter"/>
</dbReference>